<dbReference type="EMBL" id="CP133548">
    <property type="protein sequence ID" value="WMS87320.1"/>
    <property type="molecule type" value="Genomic_DNA"/>
</dbReference>
<dbReference type="InterPro" id="IPR020845">
    <property type="entry name" value="AMP-binding_CS"/>
</dbReference>
<dbReference type="InterPro" id="IPR025110">
    <property type="entry name" value="AMP-bd_C"/>
</dbReference>
<dbReference type="PANTHER" id="PTHR45527">
    <property type="entry name" value="NONRIBOSOMAL PEPTIDE SYNTHETASE"/>
    <property type="match status" value="1"/>
</dbReference>
<organism evidence="5 6">
    <name type="scientific">Pleionea litopenaei</name>
    <dbReference type="NCBI Taxonomy" id="3070815"/>
    <lineage>
        <taxon>Bacteria</taxon>
        <taxon>Pseudomonadati</taxon>
        <taxon>Pseudomonadota</taxon>
        <taxon>Gammaproteobacteria</taxon>
        <taxon>Oceanospirillales</taxon>
        <taxon>Pleioneaceae</taxon>
        <taxon>Pleionea</taxon>
    </lineage>
</organism>
<dbReference type="Pfam" id="PF00550">
    <property type="entry name" value="PP-binding"/>
    <property type="match status" value="4"/>
</dbReference>
<feature type="domain" description="Carrier" evidence="4">
    <location>
        <begin position="2774"/>
        <end position="2851"/>
    </location>
</feature>
<keyword evidence="6" id="KW-1185">Reference proteome</keyword>
<dbReference type="GO" id="GO:0047527">
    <property type="term" value="F:2,3-dihydroxybenzoate-serine ligase activity"/>
    <property type="evidence" value="ECO:0007669"/>
    <property type="project" value="TreeGrafter"/>
</dbReference>
<dbReference type="Pfam" id="PF00501">
    <property type="entry name" value="AMP-binding"/>
    <property type="match status" value="4"/>
</dbReference>
<dbReference type="SMART" id="SM00823">
    <property type="entry name" value="PKS_PP"/>
    <property type="match status" value="4"/>
</dbReference>
<dbReference type="InterPro" id="IPR009081">
    <property type="entry name" value="PP-bd_ACP"/>
</dbReference>
<keyword evidence="3" id="KW-0597">Phosphoprotein</keyword>
<dbReference type="Proteomes" id="UP001239782">
    <property type="component" value="Chromosome"/>
</dbReference>
<protein>
    <submittedName>
        <fullName evidence="5">Amino acid adenylation domain-containing protein</fullName>
    </submittedName>
</protein>
<dbReference type="PROSITE" id="PS00012">
    <property type="entry name" value="PHOSPHOPANTETHEINE"/>
    <property type="match status" value="4"/>
</dbReference>
<dbReference type="InterPro" id="IPR023213">
    <property type="entry name" value="CAT-like_dom_sf"/>
</dbReference>
<dbReference type="KEGG" id="plei:Q9312_19125"/>
<dbReference type="NCBIfam" id="NF003417">
    <property type="entry name" value="PRK04813.1"/>
    <property type="match status" value="4"/>
</dbReference>
<dbReference type="SUPFAM" id="SSF56801">
    <property type="entry name" value="Acetyl-CoA synthetase-like"/>
    <property type="match status" value="4"/>
</dbReference>
<dbReference type="CDD" id="cd19531">
    <property type="entry name" value="LCL_NRPS-like"/>
    <property type="match status" value="3"/>
</dbReference>
<dbReference type="GO" id="GO:0043041">
    <property type="term" value="P:amino acid activation for nonribosomal peptide biosynthetic process"/>
    <property type="evidence" value="ECO:0007669"/>
    <property type="project" value="TreeGrafter"/>
</dbReference>
<evidence type="ECO:0000313" key="6">
    <source>
        <dbReference type="Proteomes" id="UP001239782"/>
    </source>
</evidence>
<sequence>MLGVFASVNPFLVDVDPSADFNSLLRKISRLQKADFRHQKYPIGAIIRDVKSNKKSRLYDVVFNYLKTDYSDLYFGTHNAEVIYSSHNHDPVPLTFTIWDGDSDDIEIQLDFNMAYFNADEIDALTDRFHFLFQHALENHALPIQELSIITQQEFEKYSLPSVSVKATFLQSWSEQVNARNTQVAVRSGDESWCYGELEEQANRVANWLSAQGVQKGDVIGVCLERSLPLMSHLLGCLKVGAAYLPLDPSYPEQRLQYMLSDSQAQWVLVDDEHPAFKREGVKVFNIASTDYQAALFASASEYRTEVKAGDLAYLIYTSGSTGQPKGVMVSHGNVANFLMSMQEQPGCQVGDRLLAVTPISFDIHVLELFLPLISGAEVVLCRREDSVDGARLSAQLAEHEITMMQATPMTWRLLLDSGEWPTGVILKALCGGERLAEDLASRLLERVDSLWNMYGPTETTVWSTCARLTNEGVSIGYPIANTQCYVLSESRELLPRGVSGELYIGGAGVTQGYWQREALTAERYCDNPFVEDGQERMYRTGDRVRYLADGRLHYEGRVDEQVKLRGQRIEPGEIESVLVEHEGLRSAVVTIQSGAGEDDGRLVAYVVLADKEALLDEGELAERLRDYLEPRLPLHLIPSAYAVLEALPLTPNGKVDKRALPAIAVTAESDYVAPSGATETELATLWATLLQRPVESISATANFFELGGHSLLAVQLANGVEDSLHRQLSIRHIFEHPELRRLAQFITSSAPASSSQAIPAVTSEHSAAPLSYAQQRLWLIDQLQGNSAEYNMPAALRLKGTFDREIAQGAVQAIMQRHRILRSGYRASGEGAEQYVRPEGSWVLSYHDLRGELREEQPQRLKQLLSAEMETPFDLTRDLPVRVSYVQLSDEEEDASGVLLFTLHHIAADGWSVRLLIEEFMAYYAAGVTGAPAALRPLSVQYSDYAVWQRTTHTDSALAESLGYWTKQLAGVPQAHNVPLDRPRPSHKQYQGGVYRTALSAALLSNVQALAHTHQMTLFMVLHGVVNLVLARHSNEREVIIGTPVANRMRAELAPLIGCFVNTLVLRGRTDFASVTEYFEHIRQVNLDAQMHQDVPFEQLLEQCSVERSLQHTPLFQLMLRLEEDELSKLTLPGLSITPVALEQTMAKFDLDINVRLLSEGAEFEWHYDESILTAEHVAQLSSDVMTLLQQVVQQPNAKLAELSMLSAQAEAELMALGRGAPLPSSAGERCLHQWVEAQVAAHPERIAVRCASQSLTYQQLNAAANRLAHYLRAEGVDVETPVGISLTRTSQMVVALLGVLKAGGSYVALDPNYPSERLAYIVEDTELSHVLCERKVEHQVAWPRGVKLHLLDELGERLAEQSDSALEVAVQPEHLAYLIYTSGSTGRPKGVMIEHRSASSLLAWSQDYYRADEMKEVLASTSLNFDLSVFEVFAPLSVGGSCRVVDSILSVLEDDYSSVSLINTVPSGMEALVRAERVPATVQTINLAGEPLSGRLVNELLAQGSVKRVVNLYGPSEDTTYSTVKAFESEQATAPSIGRAVSGTHLYVLDKDGQLAPRGVIGELYIGGAGLARGYLNQPSLTNERFISAAFTAGAGSRLYRTGDWVRYNNEGDLEFLGRADEQVKIRGFRVELGEVQHQLLSCAVVSDGVVIAQEGHLVAYVVLAEGADEVRVREYMKQRLPDYMQPSRYGVLEALPLTPNGKVDKRALPAITVTAESDYVAPSGATETELATLWATLLQRPVESISATANFFELGGHSLLAVQLANGVEDSLHRQLSIRHIFEHPELRRLAQFITSSAPASSSQAIPAVTSEHSAAPLSYAQQRLWLIDQLQGNSAEYNMPAALRLKGTFDREIAQGAIQAIMQRHRILRSGYRASGEGAEQYVRSEGSWVLSYHDLRGELREEQPQRLKQLLSVEMETPFDLTRDLPVRVSYVQLSDEEEDASGVLLFTLHHIAADGWSVRLLIEEFMAYYAAGVTGAPAALRPLSVQYSDYAVWQRTTHTDSALAESLGYWTKQLAGVPQAHNVPLDRPRPSHKQYQGGVYRTALSAALLSNVQALAHTHQMTLFMVLHGVVNLVLARHSNEREVIIGTPVANRMRAELAPLIGCFVNTLVLRGRTDFASVTEYFEHIRQVNLDAQMHQDVPFEQLLEQCSVERSLQHTPLFQLMLRLEEDELSKLTLPGLSVTPVALEQTMAKFDLDINVRLLSEGAEFEWHYDESILTAEHVAQLSSDVMTLLQQVVQQPNAKLAELSMLSAQAEAELMALGRGAPLPSSAGERCLHQWVEAQVAAHPERIAVRCASQSLTYQQLNAAANRLAHYLRAEGVDVETPVGISLTRTSQMVVALLGVLKAGGSYVALDPNYPSERLAYIVEDTELSHVLCERKVEHQVAWPRGVKLHLLDELGERLAEQSDSALEVAVQPEHLAYLIYTSGSTGRPKGVMIEHRSASSLLAWSQDYYRADEMKEVLASTSLNFDLSVFEVFAPLSVGGSCRVVDSILSVLEDDYSSVSLINTVPSGMEALVRAERVPATVQTINLAGEPLSGRLVNELLAQGSVKRVVNLYGPSEDTTYSTVKAFESEQATAPSIGRAVSGTHLYVLDKDGQLAPRGVIGELYIGGAGLARGYLNQPSLTNERFISAAFTAGAGSRLYRTGDWVRYNNEGDLEFLGRADEQVKIRGFRVELGEVQHQLLSCAVVSDGVVIAQEGHLVAYVVLAEGADEVRVREYMKQRLPDYMQPSRYGVLEALPLTPNGKVDKRALPAIAVTAESDYVAPSGATETELATLWATLLQRPVESISATANFFELGGHSLLAVQLANGVEDSLNRQLSIRHIFEHPELRRLAQFITSSAPASSSQAIPAVTSEHSAAPLSYAQQRLWLIDQLQGNSAEYNMPAALRLKGTFDREIAQGAIQAIMQRHRILRSGYRASGEGAEQYVRSEGSWVLSYHDLRGELREEQPQRLKQLLSAEMETPFDLTRDLPVRVSYVQLSDEEEDASGVLLFTLHHIAADGWSVRLLIEEFMAYYAAGVTGAPAALRPLSVQYSDYAVWQRTTHTDSALAESLGYWTKQLAGVPQAHNVPLDRPRPSHKQYQGGVYRTALSAALLSNVQALAHTHQMTLFMVLHGVVNLVLARHSNEREVIIGTPVANRMRAELAPLIGCFVNTLVLRGRTDFASVTEYFEHIRQVNLDAQMHQDVPFEQLLEQCSVERSLQHTPLFQLMLRLEEDELSKLTLPGLSITPVALEQTMAKFDLDINVRLLSEGAEFEWHYDESILTAEHVAQLSSDVMTLLQQVVQQPNAKLAELSMLSAQAEAELMALGRGAPLPSSAGERCLHQWVEAQVAAHPERIAVRCASQSLTYQQLNAAANRLAHYLRAEGVDVETPVGISLTRTSQMVVALLGVLKAGGSYVALDPNYPSERLAYIVEDTELSHVLCERKVEHQVAWPRGVKLHLLDELGERLAEQSDSALEVAVQPEHLAYLIYTSGSTGRPKGVMIEHRSASSLLAWSQDYYRADEMKEVLASTSLNFDLSVFEVFAPLSVGGSCRVVDSILSVLEDDYSSVSLINTVPSGMEALVRAERVPATVQTINLAGEPLSGRLVNELLAQGSVKRVVNLYGPSEDTTYSTVKAFESEQATAPSIGRAVSGTHLYVLDKDGQLAPRGVIGELYIGGAGLARGYLNQPSLTNERFISAAFTAGAGSRLYRTGDWVRYNTEGDLEFLGRADEQVKIRGFRVELGEVQHQLLSCAVVSDGVVIAQEGHLVAYVVLAEGADEVRVREYMKQRLPDYMQPSRYGVLEALPLTPNGKVDKRALPAITVTAESDYVAPSGATETELATLWATLLQRPVESISATANFFELGGHSLLAVQVSKTIYDHFKVNISLKELFDFQNIKDLGTHLDYLMLLKNRIESNELDNQDSLEEIEW</sequence>
<dbReference type="InterPro" id="IPR006162">
    <property type="entry name" value="Ppantetheine_attach_site"/>
</dbReference>
<dbReference type="FunFam" id="3.30.300.30:FF:000015">
    <property type="entry name" value="Nonribosomal peptide synthase SidD"/>
    <property type="match status" value="1"/>
</dbReference>
<feature type="domain" description="Carrier" evidence="4">
    <location>
        <begin position="674"/>
        <end position="751"/>
    </location>
</feature>
<feature type="domain" description="Carrier" evidence="4">
    <location>
        <begin position="1724"/>
        <end position="1801"/>
    </location>
</feature>
<dbReference type="GO" id="GO:0005829">
    <property type="term" value="C:cytosol"/>
    <property type="evidence" value="ECO:0007669"/>
    <property type="project" value="TreeGrafter"/>
</dbReference>
<dbReference type="PROSITE" id="PS00455">
    <property type="entry name" value="AMP_BINDING"/>
    <property type="match status" value="4"/>
</dbReference>
<dbReference type="SUPFAM" id="SSF52777">
    <property type="entry name" value="CoA-dependent acyltransferases"/>
    <property type="match status" value="7"/>
</dbReference>
<dbReference type="Gene3D" id="3.40.50.980">
    <property type="match status" value="8"/>
</dbReference>
<dbReference type="InterPro" id="IPR010071">
    <property type="entry name" value="AA_adenyl_dom"/>
</dbReference>
<reference evidence="5 6" key="1">
    <citation type="submission" date="2023-08" db="EMBL/GenBank/DDBJ databases">
        <title>Pleionea litopenaei sp. nov., isolated from stomach of juvenile Litopenaeus vannamei.</title>
        <authorList>
            <person name="Rho A.M."/>
            <person name="Hwang C.Y."/>
        </authorList>
    </citation>
    <scope>NUCLEOTIDE SEQUENCE [LARGE SCALE GENOMIC DNA]</scope>
    <source>
        <strain evidence="5 6">HL-JVS1</strain>
    </source>
</reference>
<dbReference type="InterPro" id="IPR036736">
    <property type="entry name" value="ACP-like_sf"/>
</dbReference>
<evidence type="ECO:0000259" key="4">
    <source>
        <dbReference type="PROSITE" id="PS50075"/>
    </source>
</evidence>
<dbReference type="FunFam" id="1.10.1200.10:FF:000005">
    <property type="entry name" value="Nonribosomal peptide synthetase 1"/>
    <property type="match status" value="3"/>
</dbReference>
<dbReference type="NCBIfam" id="TIGR01733">
    <property type="entry name" value="AA-adenyl-dom"/>
    <property type="match status" value="4"/>
</dbReference>
<dbReference type="InterPro" id="IPR020806">
    <property type="entry name" value="PKS_PP-bd"/>
</dbReference>
<dbReference type="InterPro" id="IPR000873">
    <property type="entry name" value="AMP-dep_synth/lig_dom"/>
</dbReference>
<dbReference type="Gene3D" id="3.30.559.10">
    <property type="entry name" value="Chloramphenicol acetyltransferase-like domain"/>
    <property type="match status" value="3"/>
</dbReference>
<dbReference type="SUPFAM" id="SSF47336">
    <property type="entry name" value="ACP-like"/>
    <property type="match status" value="4"/>
</dbReference>
<dbReference type="CDD" id="cd12116">
    <property type="entry name" value="A_NRPS_Ta1_like"/>
    <property type="match status" value="1"/>
</dbReference>
<evidence type="ECO:0000256" key="2">
    <source>
        <dbReference type="ARBA" id="ARBA00022450"/>
    </source>
</evidence>
<dbReference type="Gene3D" id="3.30.300.30">
    <property type="match status" value="4"/>
</dbReference>
<evidence type="ECO:0000313" key="5">
    <source>
        <dbReference type="EMBL" id="WMS87320.1"/>
    </source>
</evidence>
<dbReference type="Gene3D" id="2.30.38.10">
    <property type="entry name" value="Luciferase, Domain 3"/>
    <property type="match status" value="4"/>
</dbReference>
<gene>
    <name evidence="5" type="ORF">Q9312_19125</name>
</gene>
<comment type="cofactor">
    <cofactor evidence="1">
        <name>pantetheine 4'-phosphate</name>
        <dbReference type="ChEBI" id="CHEBI:47942"/>
    </cofactor>
</comment>
<evidence type="ECO:0000256" key="1">
    <source>
        <dbReference type="ARBA" id="ARBA00001957"/>
    </source>
</evidence>
<dbReference type="FunFam" id="3.40.50.980:FF:000001">
    <property type="entry name" value="Non-ribosomal peptide synthetase"/>
    <property type="match status" value="4"/>
</dbReference>
<dbReference type="GO" id="GO:0031177">
    <property type="term" value="F:phosphopantetheine binding"/>
    <property type="evidence" value="ECO:0007669"/>
    <property type="project" value="InterPro"/>
</dbReference>
<dbReference type="PANTHER" id="PTHR45527:SF1">
    <property type="entry name" value="FATTY ACID SYNTHASE"/>
    <property type="match status" value="1"/>
</dbReference>
<dbReference type="FunFam" id="3.40.50.12780:FF:000012">
    <property type="entry name" value="Non-ribosomal peptide synthetase"/>
    <property type="match status" value="1"/>
</dbReference>
<name>A0AA51RTN9_9GAMM</name>
<dbReference type="SMART" id="SM01294">
    <property type="entry name" value="PKS_PP_betabranch"/>
    <property type="match status" value="1"/>
</dbReference>
<dbReference type="InterPro" id="IPR001242">
    <property type="entry name" value="Condensation_dom"/>
</dbReference>
<keyword evidence="2" id="KW-0596">Phosphopantetheine</keyword>
<dbReference type="Gene3D" id="1.10.1200.10">
    <property type="entry name" value="ACP-like"/>
    <property type="match status" value="4"/>
</dbReference>
<evidence type="ECO:0000256" key="3">
    <source>
        <dbReference type="ARBA" id="ARBA00022553"/>
    </source>
</evidence>
<dbReference type="GO" id="GO:0009366">
    <property type="term" value="C:enterobactin synthetase complex"/>
    <property type="evidence" value="ECO:0007669"/>
    <property type="project" value="TreeGrafter"/>
</dbReference>
<dbReference type="InterPro" id="IPR045851">
    <property type="entry name" value="AMP-bd_C_sf"/>
</dbReference>
<dbReference type="RefSeq" id="WP_309202461.1">
    <property type="nucleotide sequence ID" value="NZ_CP133548.1"/>
</dbReference>
<dbReference type="Pfam" id="PF00668">
    <property type="entry name" value="Condensation"/>
    <property type="match status" value="4"/>
</dbReference>
<feature type="domain" description="Carrier" evidence="4">
    <location>
        <begin position="3824"/>
        <end position="3901"/>
    </location>
</feature>
<proteinExistence type="predicted"/>
<dbReference type="Gene3D" id="3.30.559.30">
    <property type="entry name" value="Nonribosomal peptide synthetase, condensation domain"/>
    <property type="match status" value="4"/>
</dbReference>
<dbReference type="GO" id="GO:0009239">
    <property type="term" value="P:enterobactin biosynthetic process"/>
    <property type="evidence" value="ECO:0007669"/>
    <property type="project" value="TreeGrafter"/>
</dbReference>
<dbReference type="PROSITE" id="PS50075">
    <property type="entry name" value="CARRIER"/>
    <property type="match status" value="4"/>
</dbReference>
<accession>A0AA51RTN9</accession>
<dbReference type="Pfam" id="PF13193">
    <property type="entry name" value="AMP-binding_C"/>
    <property type="match status" value="4"/>
</dbReference>